<sequence>MKSIATVPTAEVLIDTCLSRTNRRTPTEIHKHYQIGRIREFYTRKVKFTSSMYVDKLNDIINSFPRVDEAHPFTSDLINVLYDRDHYKMALGHIKTVASSIARTEKEYTKLIKYGDSLYRCKQLKRAALGKMSTMAKKLSKTLVYLEEVRQSIMRMPDIDPTTRTLLICGYPNVGKSSFMNTVSRAKVDVQPYAFTTRNLYVGHFDYKYLRWQIIDTPGVLDHPIEDMNTIEMQSVTALAHLRAAILYFIDISETCGYSVEMQVGLFRSLSPLFEGKPVVFVLSKSDVKKFAELDSERQALVRDLIGDCPSVEISSLEECNVDLAKNTACEHLLTHRVELKMQEKRLEDFRIFLDIKKPKIDPEYKRVMQTEEFGQREFTQSDLRKKAEEQGIKFFSDLNAQYFIRDEWKYNPIPEIFNGKNIADYVDIDIEAKLQKLEEEEDYYMQEVYNKEYALLDKSECDKKQRIMNSKILKRLKGLDRERESLPQRMKTTALCKKRDAIARESSAAPPMEIDDPMAERLKPAQTRIVPLTKDEERRLARSDKHIKDKKLRGRRDDRDRVHLTERPMHLFSGKRTNGKAQRR</sequence>
<accession>H8ZDN9</accession>
<dbReference type="Pfam" id="PF17835">
    <property type="entry name" value="NOG1_N"/>
    <property type="match status" value="1"/>
</dbReference>
<comment type="similarity">
    <text evidence="6">Belongs to the TRAFAC class OBG-HflX-like GTPase superfamily. OBG GTPase family. NOG subfamily.</text>
</comment>
<reference evidence="9" key="1">
    <citation type="submission" date="2011-03" db="EMBL/GenBank/DDBJ databases">
        <title>The Genome Sequence of Nematocida sp1 strain ERTm2.</title>
        <authorList>
            <consortium name="The Broad Institute Genome Sequencing Platform"/>
            <consortium name="The Broad Institute Genome Sequencing Center for Infectious Disease"/>
            <person name="Cuomo C."/>
            <person name="Troemel E."/>
            <person name="Young S.K."/>
            <person name="Zeng Q."/>
            <person name="Gargeya S."/>
            <person name="Fitzgerald M."/>
            <person name="Haas B."/>
            <person name="Abouelleil A."/>
            <person name="Alvarado L."/>
            <person name="Arachchi H.M."/>
            <person name="Berlin A."/>
            <person name="Brown A."/>
            <person name="Chapman S.B."/>
            <person name="Chen Z."/>
            <person name="Dunbar C."/>
            <person name="Freedman E."/>
            <person name="Gearin G."/>
            <person name="Gellesch M."/>
            <person name="Goldberg J."/>
            <person name="Griggs A."/>
            <person name="Gujja S."/>
            <person name="Heilman E.R."/>
            <person name="Heiman D."/>
            <person name="Howarth C."/>
            <person name="Larson L."/>
            <person name="Lui A."/>
            <person name="MacDonald P.J.P."/>
            <person name="Mehta T."/>
            <person name="Montmayeur A."/>
            <person name="Murphy C."/>
            <person name="Neiman D."/>
            <person name="Pearson M."/>
            <person name="Priest M."/>
            <person name="Roberts A."/>
            <person name="Saif S."/>
            <person name="Shea T."/>
            <person name="Shenoy N."/>
            <person name="Sisk P."/>
            <person name="Stolte C."/>
            <person name="Sykes S."/>
            <person name="White J."/>
            <person name="Yandava C."/>
            <person name="Wortman J."/>
            <person name="Nusbaum C."/>
            <person name="Birren B."/>
        </authorList>
    </citation>
    <scope>NUCLEOTIDE SEQUENCE</scope>
    <source>
        <strain evidence="9">ERTm2</strain>
    </source>
</reference>
<dbReference type="PROSITE" id="PS51710">
    <property type="entry name" value="G_OBG"/>
    <property type="match status" value="1"/>
</dbReference>
<reference evidence="10 11" key="3">
    <citation type="journal article" date="2014" name="Genome Announc.">
        <title>Genome Sequence of the Microsporidian Species Nematocida sp1 Strain ERTm6 (ATCC PRA-372).</title>
        <authorList>
            <person name="Bakowski M.A."/>
            <person name="Priest M."/>
            <person name="Young S."/>
            <person name="Cuomo C.A."/>
            <person name="Troemel E.R."/>
        </authorList>
    </citation>
    <scope>NUCLEOTIDE SEQUENCE [LARGE SCALE GENOMIC DNA]</scope>
    <source>
        <strain evidence="10 11">ERTm6</strain>
    </source>
</reference>
<keyword evidence="4" id="KW-0342">GTP-binding</keyword>
<dbReference type="CDD" id="cd01897">
    <property type="entry name" value="NOG"/>
    <property type="match status" value="1"/>
</dbReference>
<evidence type="ECO:0000256" key="4">
    <source>
        <dbReference type="ARBA" id="ARBA00023134"/>
    </source>
</evidence>
<name>H8ZDN9_NEMA1</name>
<dbReference type="PANTHER" id="PTHR45759">
    <property type="entry name" value="NUCLEOLAR GTP-BINDING PROTEIN 1"/>
    <property type="match status" value="1"/>
</dbReference>
<dbReference type="InterPro" id="IPR024926">
    <property type="entry name" value="NOG1"/>
</dbReference>
<proteinExistence type="inferred from homology"/>
<comment type="function">
    <text evidence="6">Involved in the biogenesis of the 60S ribosomal subunit.</text>
</comment>
<feature type="compositionally biased region" description="Basic and acidic residues" evidence="7">
    <location>
        <begin position="535"/>
        <end position="548"/>
    </location>
</feature>
<keyword evidence="5 6" id="KW-0539">Nucleus</keyword>
<evidence type="ECO:0000256" key="2">
    <source>
        <dbReference type="ARBA" id="ARBA00022517"/>
    </source>
</evidence>
<feature type="domain" description="OBG-type G" evidence="8">
    <location>
        <begin position="164"/>
        <end position="334"/>
    </location>
</feature>
<dbReference type="SUPFAM" id="SSF52540">
    <property type="entry name" value="P-loop containing nucleoside triphosphate hydrolases"/>
    <property type="match status" value="1"/>
</dbReference>
<dbReference type="Proteomes" id="UP000054524">
    <property type="component" value="Unassembled WGS sequence"/>
</dbReference>
<dbReference type="Pfam" id="PF06858">
    <property type="entry name" value="NOG1"/>
    <property type="match status" value="1"/>
</dbReference>
<comment type="subcellular location">
    <subcellularLocation>
        <location evidence="1 6">Nucleus</location>
        <location evidence="1 6">Nucleolus</location>
    </subcellularLocation>
</comment>
<dbReference type="OrthoDB" id="415015at2759"/>
<evidence type="ECO:0000259" key="8">
    <source>
        <dbReference type="PROSITE" id="PS51710"/>
    </source>
</evidence>
<dbReference type="InterPro" id="IPR027417">
    <property type="entry name" value="P-loop_NTPase"/>
</dbReference>
<evidence type="ECO:0000256" key="7">
    <source>
        <dbReference type="SAM" id="MobiDB-lite"/>
    </source>
</evidence>
<evidence type="ECO:0000256" key="5">
    <source>
        <dbReference type="ARBA" id="ARBA00023242"/>
    </source>
</evidence>
<dbReference type="HOGENOM" id="CLU_011784_5_1_1"/>
<dbReference type="Pfam" id="PF08155">
    <property type="entry name" value="NOGCT"/>
    <property type="match status" value="1"/>
</dbReference>
<keyword evidence="11" id="KW-1185">Reference proteome</keyword>
<dbReference type="GO" id="GO:0005525">
    <property type="term" value="F:GTP binding"/>
    <property type="evidence" value="ECO:0007669"/>
    <property type="project" value="UniProtKB-KW"/>
</dbReference>
<keyword evidence="3" id="KW-0547">Nucleotide-binding</keyword>
<dbReference type="GO" id="GO:0042254">
    <property type="term" value="P:ribosome biogenesis"/>
    <property type="evidence" value="ECO:0007669"/>
    <property type="project" value="UniProtKB-KW"/>
</dbReference>
<evidence type="ECO:0000256" key="6">
    <source>
        <dbReference type="PIRNR" id="PIRNR038919"/>
    </source>
</evidence>
<keyword evidence="2 6" id="KW-0690">Ribosome biogenesis</keyword>
<evidence type="ECO:0000256" key="3">
    <source>
        <dbReference type="ARBA" id="ARBA00022741"/>
    </source>
</evidence>
<gene>
    <name evidence="9" type="ORF">NERG_01710</name>
    <name evidence="10" type="ORF">NESG_00183</name>
</gene>
<dbReference type="Gene3D" id="3.40.50.300">
    <property type="entry name" value="P-loop containing nucleotide triphosphate hydrolases"/>
    <property type="match status" value="1"/>
</dbReference>
<dbReference type="AlphaFoldDB" id="H8ZDN9"/>
<dbReference type="InterPro" id="IPR041623">
    <property type="entry name" value="NOG1_N"/>
</dbReference>
<evidence type="ECO:0000313" key="9">
    <source>
        <dbReference type="EMBL" id="EHY65264.1"/>
    </source>
</evidence>
<dbReference type="EMBL" id="AKIJ01000001">
    <property type="protein sequence ID" value="KFG27108.1"/>
    <property type="molecule type" value="Genomic_DNA"/>
</dbReference>
<dbReference type="GO" id="GO:0005730">
    <property type="term" value="C:nucleolus"/>
    <property type="evidence" value="ECO:0007669"/>
    <property type="project" value="UniProtKB-SubCell"/>
</dbReference>
<dbReference type="InterPro" id="IPR031167">
    <property type="entry name" value="G_OBG"/>
</dbReference>
<dbReference type="PRINTS" id="PR00326">
    <property type="entry name" value="GTP1OBG"/>
</dbReference>
<dbReference type="InterPro" id="IPR006073">
    <property type="entry name" value="GTP-bd"/>
</dbReference>
<protein>
    <recommendedName>
        <fullName evidence="6">Nucleolar GTP-binding protein 1</fullName>
    </recommendedName>
</protein>
<dbReference type="STRING" id="944018.H8ZDN9"/>
<reference evidence="10" key="2">
    <citation type="submission" date="2012-10" db="EMBL/GenBank/DDBJ databases">
        <authorList>
            <consortium name="The Broad Institute Genome Sequencing Platform"/>
            <consortium name="The Broad Institute Genome Sequencing Center for Infectious Disease"/>
            <person name="Cuomo C."/>
            <person name="Troemel E."/>
            <person name="Walker B."/>
            <person name="Young S.K."/>
            <person name="Zeng Q."/>
            <person name="Gargeya S."/>
            <person name="Fitzgerald M."/>
            <person name="Haas B."/>
            <person name="Abouelleil A."/>
            <person name="Alvarado L."/>
            <person name="Arachchi H.M."/>
            <person name="Berlin A.M."/>
            <person name="Chapman S.B."/>
            <person name="Goldberg J."/>
            <person name="Griggs A."/>
            <person name="Gujja S."/>
            <person name="Hansen M."/>
            <person name="Howarth C."/>
            <person name="Imamovic A."/>
            <person name="Larimer J."/>
            <person name="McCowan C."/>
            <person name="Murphy C."/>
            <person name="Neiman D."/>
            <person name="Pearson M."/>
            <person name="Priest M."/>
            <person name="Roberts A."/>
            <person name="Saif S."/>
            <person name="Shea T."/>
            <person name="Sisk P."/>
            <person name="Sykes S."/>
            <person name="Wortman J."/>
            <person name="Nusbaum C."/>
            <person name="Birren B."/>
        </authorList>
    </citation>
    <scope>NUCLEOTIDE SEQUENCE</scope>
    <source>
        <strain evidence="10">ERTm6</strain>
    </source>
</reference>
<feature type="compositionally biased region" description="Basic and acidic residues" evidence="7">
    <location>
        <begin position="556"/>
        <end position="570"/>
    </location>
</feature>
<dbReference type="PIRSF" id="PIRSF038919">
    <property type="entry name" value="NOG1"/>
    <property type="match status" value="1"/>
</dbReference>
<feature type="region of interest" description="Disordered" evidence="7">
    <location>
        <begin position="535"/>
        <end position="585"/>
    </location>
</feature>
<organism evidence="9">
    <name type="scientific">Nematocida ausubeli (strain ATCC PRA-371 / ERTm2)</name>
    <name type="common">Nematode killer fungus</name>
    <dbReference type="NCBI Taxonomy" id="1913371"/>
    <lineage>
        <taxon>Eukaryota</taxon>
        <taxon>Fungi</taxon>
        <taxon>Fungi incertae sedis</taxon>
        <taxon>Microsporidia</taxon>
        <taxon>Nematocida</taxon>
    </lineage>
</organism>
<evidence type="ECO:0000256" key="1">
    <source>
        <dbReference type="ARBA" id="ARBA00004604"/>
    </source>
</evidence>
<dbReference type="Proteomes" id="UP000005622">
    <property type="component" value="Unassembled WGS sequence"/>
</dbReference>
<dbReference type="Gene3D" id="1.20.120.1190">
    <property type="match status" value="1"/>
</dbReference>
<evidence type="ECO:0000313" key="11">
    <source>
        <dbReference type="Proteomes" id="UP000054524"/>
    </source>
</evidence>
<dbReference type="InterPro" id="IPR010674">
    <property type="entry name" value="NOG1_Rossman_fold_dom"/>
</dbReference>
<dbReference type="InterPro" id="IPR012973">
    <property type="entry name" value="NOG_C"/>
</dbReference>
<accession>A0A086J4P0</accession>
<dbReference type="EMBL" id="JH604636">
    <property type="protein sequence ID" value="EHY65264.1"/>
    <property type="molecule type" value="Genomic_DNA"/>
</dbReference>
<evidence type="ECO:0000313" key="10">
    <source>
        <dbReference type="EMBL" id="KFG27108.1"/>
    </source>
</evidence>